<dbReference type="InterPro" id="IPR027417">
    <property type="entry name" value="P-loop_NTPase"/>
</dbReference>
<protein>
    <recommendedName>
        <fullName evidence="3 9">Translation initiation factor IF-2</fullName>
    </recommendedName>
</protein>
<dbReference type="CDD" id="cd01887">
    <property type="entry name" value="IF2_eIF5B"/>
    <property type="match status" value="1"/>
</dbReference>
<dbReference type="GO" id="GO:0005829">
    <property type="term" value="C:cytosol"/>
    <property type="evidence" value="ECO:0007669"/>
    <property type="project" value="TreeGrafter"/>
</dbReference>
<feature type="region of interest" description="G-domain" evidence="9">
    <location>
        <begin position="470"/>
        <end position="618"/>
    </location>
</feature>
<dbReference type="InterPro" id="IPR009000">
    <property type="entry name" value="Transl_B-barrel_sf"/>
</dbReference>
<dbReference type="InterPro" id="IPR005225">
    <property type="entry name" value="Small_GTP-bd"/>
</dbReference>
<dbReference type="Proteomes" id="UP000230821">
    <property type="component" value="Unassembled WGS sequence"/>
</dbReference>
<dbReference type="InterPro" id="IPR004161">
    <property type="entry name" value="EFTu-like_2"/>
</dbReference>
<dbReference type="Gene3D" id="2.40.30.10">
    <property type="entry name" value="Translation factors"/>
    <property type="match status" value="2"/>
</dbReference>
<dbReference type="PANTHER" id="PTHR43381">
    <property type="entry name" value="TRANSLATION INITIATION FACTOR IF-2-RELATED"/>
    <property type="match status" value="1"/>
</dbReference>
<dbReference type="FunFam" id="3.40.50.10050:FF:000001">
    <property type="entry name" value="Translation initiation factor IF-2"/>
    <property type="match status" value="1"/>
</dbReference>
<dbReference type="HAMAP" id="MF_00100_B">
    <property type="entry name" value="IF_2_B"/>
    <property type="match status" value="1"/>
</dbReference>
<feature type="region of interest" description="Disordered" evidence="12">
    <location>
        <begin position="55"/>
        <end position="360"/>
    </location>
</feature>
<dbReference type="GO" id="GO:0003743">
    <property type="term" value="F:translation initiation factor activity"/>
    <property type="evidence" value="ECO:0007669"/>
    <property type="project" value="UniProtKB-UniRule"/>
</dbReference>
<dbReference type="InterPro" id="IPR000795">
    <property type="entry name" value="T_Tr_GTP-bd_dom"/>
</dbReference>
<dbReference type="CDD" id="cd03702">
    <property type="entry name" value="IF2_mtIF2_II"/>
    <property type="match status" value="1"/>
</dbReference>
<dbReference type="FunFam" id="2.40.30.10:FF:000007">
    <property type="entry name" value="Translation initiation factor IF-2"/>
    <property type="match status" value="1"/>
</dbReference>
<evidence type="ECO:0000256" key="10">
    <source>
        <dbReference type="RuleBase" id="RU000644"/>
    </source>
</evidence>
<dbReference type="InterPro" id="IPR036925">
    <property type="entry name" value="TIF_IF2_dom3_sf"/>
</dbReference>
<evidence type="ECO:0000256" key="2">
    <source>
        <dbReference type="ARBA" id="ARBA00007733"/>
    </source>
</evidence>
<evidence type="ECO:0000313" key="14">
    <source>
        <dbReference type="EMBL" id="PIE35861.1"/>
    </source>
</evidence>
<evidence type="ECO:0000256" key="1">
    <source>
        <dbReference type="ARBA" id="ARBA00004496"/>
    </source>
</evidence>
<dbReference type="Pfam" id="PF04760">
    <property type="entry name" value="IF2_N"/>
    <property type="match status" value="2"/>
</dbReference>
<accession>A0A2G6KJM0</accession>
<keyword evidence="6 9" id="KW-0547">Nucleotide-binding</keyword>
<dbReference type="InterPro" id="IPR006847">
    <property type="entry name" value="IF2_N"/>
</dbReference>
<dbReference type="Gene3D" id="1.10.10.2480">
    <property type="match status" value="1"/>
</dbReference>
<comment type="function">
    <text evidence="9 10">One of the essential components for the initiation of protein synthesis. Protects formylmethionyl-tRNA from spontaneous hydrolysis and promotes its binding to the 30S ribosomal subunits. Also involved in the hydrolysis of GTP during the formation of the 70S ribosomal complex.</text>
</comment>
<dbReference type="SUPFAM" id="SSF52540">
    <property type="entry name" value="P-loop containing nucleoside triphosphate hydrolases"/>
    <property type="match status" value="1"/>
</dbReference>
<feature type="compositionally biased region" description="Basic and acidic residues" evidence="12">
    <location>
        <begin position="258"/>
        <end position="270"/>
    </location>
</feature>
<evidence type="ECO:0000256" key="3">
    <source>
        <dbReference type="ARBA" id="ARBA00020675"/>
    </source>
</evidence>
<dbReference type="PROSITE" id="PS51722">
    <property type="entry name" value="G_TR_2"/>
    <property type="match status" value="1"/>
</dbReference>
<keyword evidence="5 9" id="KW-0396">Initiation factor</keyword>
<feature type="compositionally biased region" description="Basic and acidic residues" evidence="12">
    <location>
        <begin position="320"/>
        <end position="343"/>
    </location>
</feature>
<dbReference type="FunFam" id="2.40.30.10:FF:000008">
    <property type="entry name" value="Translation initiation factor IF-2"/>
    <property type="match status" value="1"/>
</dbReference>
<feature type="compositionally biased region" description="Basic and acidic residues" evidence="12">
    <location>
        <begin position="191"/>
        <end position="215"/>
    </location>
</feature>
<keyword evidence="4 9" id="KW-0963">Cytoplasm</keyword>
<dbReference type="Pfam" id="PF03144">
    <property type="entry name" value="GTP_EFTU_D2"/>
    <property type="match status" value="1"/>
</dbReference>
<name>A0A2G6KJM0_9BACT</name>
<dbReference type="CDD" id="cd03692">
    <property type="entry name" value="mtIF2_IVc"/>
    <property type="match status" value="1"/>
</dbReference>
<evidence type="ECO:0000256" key="8">
    <source>
        <dbReference type="ARBA" id="ARBA00023134"/>
    </source>
</evidence>
<dbReference type="InterPro" id="IPR044145">
    <property type="entry name" value="IF2_II"/>
</dbReference>
<dbReference type="AlphaFoldDB" id="A0A2G6KJM0"/>
<dbReference type="PROSITE" id="PS01176">
    <property type="entry name" value="IF2"/>
    <property type="match status" value="1"/>
</dbReference>
<feature type="binding site" evidence="9">
    <location>
        <begin position="476"/>
        <end position="483"/>
    </location>
    <ligand>
        <name>GTP</name>
        <dbReference type="ChEBI" id="CHEBI:37565"/>
    </ligand>
</feature>
<proteinExistence type="inferred from homology"/>
<feature type="compositionally biased region" description="Basic and acidic residues" evidence="12">
    <location>
        <begin position="164"/>
        <end position="183"/>
    </location>
</feature>
<dbReference type="SUPFAM" id="SSF52156">
    <property type="entry name" value="Initiation factor IF2/eIF5b, domain 3"/>
    <property type="match status" value="1"/>
</dbReference>
<keyword evidence="8 9" id="KW-0342">GTP-binding</keyword>
<evidence type="ECO:0000256" key="11">
    <source>
        <dbReference type="RuleBase" id="RU000645"/>
    </source>
</evidence>
<organism evidence="14 15">
    <name type="scientific">candidate division KSB3 bacterium</name>
    <dbReference type="NCBI Taxonomy" id="2044937"/>
    <lineage>
        <taxon>Bacteria</taxon>
        <taxon>candidate division KSB3</taxon>
    </lineage>
</organism>
<comment type="subcellular location">
    <subcellularLocation>
        <location evidence="1 9 11">Cytoplasm</location>
    </subcellularLocation>
</comment>
<evidence type="ECO:0000256" key="5">
    <source>
        <dbReference type="ARBA" id="ARBA00022540"/>
    </source>
</evidence>
<dbReference type="Gene3D" id="3.40.50.10050">
    <property type="entry name" value="Translation initiation factor IF- 2, domain 3"/>
    <property type="match status" value="1"/>
</dbReference>
<evidence type="ECO:0000256" key="7">
    <source>
        <dbReference type="ARBA" id="ARBA00022917"/>
    </source>
</evidence>
<dbReference type="Pfam" id="PF22042">
    <property type="entry name" value="EF-G_D2"/>
    <property type="match status" value="1"/>
</dbReference>
<feature type="binding site" evidence="9">
    <location>
        <begin position="576"/>
        <end position="579"/>
    </location>
    <ligand>
        <name>GTP</name>
        <dbReference type="ChEBI" id="CHEBI:37565"/>
    </ligand>
</feature>
<dbReference type="Pfam" id="PF00009">
    <property type="entry name" value="GTP_EFTU"/>
    <property type="match status" value="1"/>
</dbReference>
<evidence type="ECO:0000256" key="12">
    <source>
        <dbReference type="SAM" id="MobiDB-lite"/>
    </source>
</evidence>
<gene>
    <name evidence="9" type="primary">infB</name>
    <name evidence="14" type="ORF">CSA56_02600</name>
</gene>
<dbReference type="GO" id="GO:0005525">
    <property type="term" value="F:GTP binding"/>
    <property type="evidence" value="ECO:0007669"/>
    <property type="project" value="UniProtKB-KW"/>
</dbReference>
<feature type="compositionally biased region" description="Basic residues" evidence="12">
    <location>
        <begin position="310"/>
        <end position="319"/>
    </location>
</feature>
<evidence type="ECO:0000256" key="9">
    <source>
        <dbReference type="HAMAP-Rule" id="MF_00100"/>
    </source>
</evidence>
<feature type="domain" description="Tr-type G" evidence="13">
    <location>
        <begin position="467"/>
        <end position="634"/>
    </location>
</feature>
<dbReference type="Pfam" id="PF11987">
    <property type="entry name" value="IF-2"/>
    <property type="match status" value="1"/>
</dbReference>
<feature type="binding site" evidence="9">
    <location>
        <begin position="522"/>
        <end position="526"/>
    </location>
    <ligand>
        <name>GTP</name>
        <dbReference type="ChEBI" id="CHEBI:37565"/>
    </ligand>
</feature>
<reference evidence="14 15" key="1">
    <citation type="submission" date="2017-10" db="EMBL/GenBank/DDBJ databases">
        <title>Novel microbial diversity and functional potential in the marine mammal oral microbiome.</title>
        <authorList>
            <person name="Dudek N.K."/>
            <person name="Sun C.L."/>
            <person name="Burstein D."/>
            <person name="Kantor R.S."/>
            <person name="Aliaga Goltsman D.S."/>
            <person name="Bik E.M."/>
            <person name="Thomas B.C."/>
            <person name="Banfield J.F."/>
            <person name="Relman D.A."/>
        </authorList>
    </citation>
    <scope>NUCLEOTIDE SEQUENCE [LARGE SCALE GENOMIC DNA]</scope>
    <source>
        <strain evidence="14">DOLJORAL78_47_16</strain>
    </source>
</reference>
<comment type="caution">
    <text evidence="14">The sequence shown here is derived from an EMBL/GenBank/DDBJ whole genome shotgun (WGS) entry which is preliminary data.</text>
</comment>
<evidence type="ECO:0000256" key="4">
    <source>
        <dbReference type="ARBA" id="ARBA00022490"/>
    </source>
</evidence>
<dbReference type="GO" id="GO:0003924">
    <property type="term" value="F:GTPase activity"/>
    <property type="evidence" value="ECO:0007669"/>
    <property type="project" value="UniProtKB-UniRule"/>
</dbReference>
<evidence type="ECO:0000313" key="15">
    <source>
        <dbReference type="Proteomes" id="UP000230821"/>
    </source>
</evidence>
<evidence type="ECO:0000259" key="13">
    <source>
        <dbReference type="PROSITE" id="PS51722"/>
    </source>
</evidence>
<dbReference type="InterPro" id="IPR015760">
    <property type="entry name" value="TIF_IF2"/>
</dbReference>
<dbReference type="NCBIfam" id="TIGR00487">
    <property type="entry name" value="IF-2"/>
    <property type="match status" value="1"/>
</dbReference>
<dbReference type="FunFam" id="3.40.50.300:FF:000019">
    <property type="entry name" value="Translation initiation factor IF-2"/>
    <property type="match status" value="1"/>
</dbReference>
<dbReference type="InterPro" id="IPR053905">
    <property type="entry name" value="EF-G-like_DII"/>
</dbReference>
<evidence type="ECO:0000256" key="6">
    <source>
        <dbReference type="ARBA" id="ARBA00022741"/>
    </source>
</evidence>
<sequence length="977" mass="107305">MSSNRIYDLARKLNIPNRDIINFLKTRGVEVKSHMSSVDDATVALIIRTLGKKESVAPKKEGSMTKERVSKDNNSIEKKVVSRAYIPPRRRKKRRHEPVAGKTVESQNTTVKRTAPQGVAGQSASAKVDAVSPSAVPEKKKGSAPSRPSIESKTRSRKSQVKPHGIDEKISASVADTKKRTSGEAKTVPSKKQDRKPVEKEISGTADRKRPEKGKTPAPSTKVSPGPSKQRKRQFGFDDEKSQSTRRPVTKRPVKQPPEGEKGETEDASKRKVGRHVRRGEAQRQKKREKLAQAGSEAQKPTEKPTGKGTTKRPPHKKERVTPRKKEGEKQNGDDLQKLESRPVKRGKPRTFKRPGAKTMTKTAAKAAARAAAKAAAPPPEVIEPPKRFEIPEVIMVKELAEKMHMPPAKVIQHLMTMGFMPNVNQVLDTQAAISIAEHFGFEVRAVTAEEEADLLEEAVDESKLKPRPPVVTIMGHVDHGKTTLLDAIRESKITETEFGGITQHIGAYAVNVNDQDIVFLDTPGHEAFTAMRARGAQVTDEVILVVAADDGIMPQTIEAIDHARAAEVPIVVAINKIDVPGANPDRVMQELTKYGLTPEAWGGETICVNVSAKQHTNLDELLEMILLQAEILELKADPERRAKGVIVEALLDKGRGPVATVLVQGGTLRVGDPFVVGNHYGKVRAMLDDRGKRVHETGPSRPVEVLGLTGVPVAGDAFVVVGSDREARQISESRQEQQQAIEFSKASRITLEELHHHIKEGETQELRIVIKADVHGSVEALTDALERLSTELVRLQVIHGGVGAINESDVMLASASNAIVLGFNVRPVAKAEEMAEKEQIDVRLYTVIYQAIDDVKKAMEGLLKPRYDEVFGGQANVQAVFNLPKSGKVAGCRVTEGKFTRNSIVRVLRDKKELFKGNIASLRRVKDDVKEVLTGFECGIRLEGFNDIQEGDVLQAYVLEKVSMTLEEAVNARKNQ</sequence>
<comment type="similarity">
    <text evidence="2 9 10">Belongs to the TRAFAC class translation factor GTPase superfamily. Classic translation factor GTPase family. IF-2 subfamily.</text>
</comment>
<dbReference type="PANTHER" id="PTHR43381:SF5">
    <property type="entry name" value="TR-TYPE G DOMAIN-CONTAINING PROTEIN"/>
    <property type="match status" value="1"/>
</dbReference>
<feature type="compositionally biased region" description="Basic and acidic residues" evidence="12">
    <location>
        <begin position="55"/>
        <end position="80"/>
    </location>
</feature>
<dbReference type="NCBIfam" id="TIGR00231">
    <property type="entry name" value="small_GTP"/>
    <property type="match status" value="1"/>
</dbReference>
<feature type="compositionally biased region" description="Basic residues" evidence="12">
    <location>
        <begin position="344"/>
        <end position="356"/>
    </location>
</feature>
<dbReference type="InterPro" id="IPR000178">
    <property type="entry name" value="TF_IF2_bacterial-like"/>
</dbReference>
<dbReference type="Gene3D" id="3.40.50.300">
    <property type="entry name" value="P-loop containing nucleotide triphosphate hydrolases"/>
    <property type="match status" value="1"/>
</dbReference>
<keyword evidence="7 9" id="KW-0648">Protein biosynthesis</keyword>
<dbReference type="EMBL" id="PDSK01000031">
    <property type="protein sequence ID" value="PIE35861.1"/>
    <property type="molecule type" value="Genomic_DNA"/>
</dbReference>
<dbReference type="SUPFAM" id="SSF50447">
    <property type="entry name" value="Translation proteins"/>
    <property type="match status" value="2"/>
</dbReference>
<dbReference type="InterPro" id="IPR023115">
    <property type="entry name" value="TIF_IF2_dom3"/>
</dbReference>